<dbReference type="GO" id="GO:0005886">
    <property type="term" value="C:plasma membrane"/>
    <property type="evidence" value="ECO:0007669"/>
    <property type="project" value="UniProtKB-SubCell"/>
</dbReference>
<dbReference type="AlphaFoldDB" id="A0A430FWH8"/>
<evidence type="ECO:0000256" key="6">
    <source>
        <dbReference type="ARBA" id="ARBA00038076"/>
    </source>
</evidence>
<sequence>MFFMRMIVRSFSRQLRRRLLIAVTVCLSAAVSTAMLGVVFDVGDKLNAELSTYGSNITVQPKADAVVDDLYGSADASSSAGASASSGSSGSSSADPTAFLKESDAAKIKTIFWAFNITDFAPRLDLHADASAGKASADGVPVVGTWFDRRLDLATGETTVVGVSGMRSWWTVEGRWAKDGTNEAMLGRDLAAALGVTAASGGTVTLTRGDASMDFTIVGVYDSGDDENGSMYVSSSKLQELSGLTDAIDRIEVKALTTPENDLARKAAKNPNALAQEEWETWYCTAYPSSIAYQIEEVLPGATAKQVRQVAALQGDVLTKTRAVMILMTALSLVAAAIAVANLMAASIGERGAELALLKALGATDGAVSRLMLAETALISLLGALVGSGAGALVAQLIGRVVFGSGITMRPMVFVLVAVLLAVTVLAASLSSIRSILGLRPAEVLHGR</sequence>
<comment type="caution">
    <text evidence="10">The sequence shown here is derived from an EMBL/GenBank/DDBJ whole genome shotgun (WGS) entry which is preliminary data.</text>
</comment>
<gene>
    <name evidence="10" type="ORF">D2E24_0336</name>
</gene>
<comment type="subcellular location">
    <subcellularLocation>
        <location evidence="1">Cell membrane</location>
        <topology evidence="1">Multi-pass membrane protein</topology>
    </subcellularLocation>
</comment>
<keyword evidence="3 7" id="KW-0812">Transmembrane</keyword>
<keyword evidence="11" id="KW-1185">Reference proteome</keyword>
<evidence type="ECO:0000256" key="5">
    <source>
        <dbReference type="ARBA" id="ARBA00023136"/>
    </source>
</evidence>
<evidence type="ECO:0000256" key="4">
    <source>
        <dbReference type="ARBA" id="ARBA00022989"/>
    </source>
</evidence>
<protein>
    <submittedName>
        <fullName evidence="10">ABC transporter permease</fullName>
    </submittedName>
</protein>
<keyword evidence="5 7" id="KW-0472">Membrane</keyword>
<evidence type="ECO:0000259" key="8">
    <source>
        <dbReference type="Pfam" id="PF02687"/>
    </source>
</evidence>
<feature type="transmembrane region" description="Helical" evidence="7">
    <location>
        <begin position="411"/>
        <end position="430"/>
    </location>
</feature>
<keyword evidence="2" id="KW-1003">Cell membrane</keyword>
<evidence type="ECO:0000313" key="11">
    <source>
        <dbReference type="Proteomes" id="UP000287470"/>
    </source>
</evidence>
<dbReference type="EMBL" id="QXGK01000002">
    <property type="protein sequence ID" value="RSX58457.1"/>
    <property type="molecule type" value="Genomic_DNA"/>
</dbReference>
<accession>A0A430FWH8</accession>
<evidence type="ECO:0000256" key="1">
    <source>
        <dbReference type="ARBA" id="ARBA00004651"/>
    </source>
</evidence>
<feature type="domain" description="MacB-like periplasmic core" evidence="9">
    <location>
        <begin position="20"/>
        <end position="255"/>
    </location>
</feature>
<dbReference type="PANTHER" id="PTHR30572">
    <property type="entry name" value="MEMBRANE COMPONENT OF TRANSPORTER-RELATED"/>
    <property type="match status" value="1"/>
</dbReference>
<feature type="transmembrane region" description="Helical" evidence="7">
    <location>
        <begin position="323"/>
        <end position="345"/>
    </location>
</feature>
<feature type="transmembrane region" description="Helical" evidence="7">
    <location>
        <begin position="378"/>
        <end position="399"/>
    </location>
</feature>
<dbReference type="OrthoDB" id="9770036at2"/>
<proteinExistence type="inferred from homology"/>
<evidence type="ECO:0000256" key="3">
    <source>
        <dbReference type="ARBA" id="ARBA00022692"/>
    </source>
</evidence>
<evidence type="ECO:0000256" key="2">
    <source>
        <dbReference type="ARBA" id="ARBA00022475"/>
    </source>
</evidence>
<reference evidence="10 11" key="1">
    <citation type="submission" date="2018-09" db="EMBL/GenBank/DDBJ databases">
        <title>Characterization of the phylogenetic diversity of five novel species belonging to the genus Bifidobacterium.</title>
        <authorList>
            <person name="Lugli G.A."/>
            <person name="Duranti S."/>
            <person name="Milani C."/>
        </authorList>
    </citation>
    <scope>NUCLEOTIDE SEQUENCE [LARGE SCALE GENOMIC DNA]</scope>
    <source>
        <strain evidence="10 11">2033B</strain>
    </source>
</reference>
<evidence type="ECO:0000259" key="9">
    <source>
        <dbReference type="Pfam" id="PF12704"/>
    </source>
</evidence>
<dbReference type="Pfam" id="PF12704">
    <property type="entry name" value="MacB_PCD"/>
    <property type="match status" value="1"/>
</dbReference>
<evidence type="ECO:0000256" key="7">
    <source>
        <dbReference type="SAM" id="Phobius"/>
    </source>
</evidence>
<evidence type="ECO:0000313" key="10">
    <source>
        <dbReference type="EMBL" id="RSX58457.1"/>
    </source>
</evidence>
<name>A0A430FWH8_9BIFI</name>
<dbReference type="Proteomes" id="UP000287470">
    <property type="component" value="Unassembled WGS sequence"/>
</dbReference>
<dbReference type="InterPro" id="IPR003838">
    <property type="entry name" value="ABC3_permease_C"/>
</dbReference>
<dbReference type="RefSeq" id="WP_125967604.1">
    <property type="nucleotide sequence ID" value="NZ_QXGK01000002.1"/>
</dbReference>
<dbReference type="GO" id="GO:0022857">
    <property type="term" value="F:transmembrane transporter activity"/>
    <property type="evidence" value="ECO:0007669"/>
    <property type="project" value="TreeGrafter"/>
</dbReference>
<organism evidence="10 11">
    <name type="scientific">Bifidobacterium samirii</name>
    <dbReference type="NCBI Taxonomy" id="2306974"/>
    <lineage>
        <taxon>Bacteria</taxon>
        <taxon>Bacillati</taxon>
        <taxon>Actinomycetota</taxon>
        <taxon>Actinomycetes</taxon>
        <taxon>Bifidobacteriales</taxon>
        <taxon>Bifidobacteriaceae</taxon>
        <taxon>Bifidobacterium</taxon>
    </lineage>
</organism>
<comment type="similarity">
    <text evidence="6">Belongs to the ABC-4 integral membrane protein family.</text>
</comment>
<feature type="domain" description="ABC3 transporter permease C-terminal" evidence="8">
    <location>
        <begin position="327"/>
        <end position="438"/>
    </location>
</feature>
<dbReference type="InterPro" id="IPR025857">
    <property type="entry name" value="MacB_PCD"/>
</dbReference>
<dbReference type="InterPro" id="IPR050250">
    <property type="entry name" value="Macrolide_Exporter_MacB"/>
</dbReference>
<keyword evidence="4 7" id="KW-1133">Transmembrane helix</keyword>
<dbReference type="Pfam" id="PF02687">
    <property type="entry name" value="FtsX"/>
    <property type="match status" value="1"/>
</dbReference>
<dbReference type="PANTHER" id="PTHR30572:SF4">
    <property type="entry name" value="ABC TRANSPORTER PERMEASE YTRF"/>
    <property type="match status" value="1"/>
</dbReference>